<name>A0A3B1DPM9_9ZZZZ</name>
<proteinExistence type="predicted"/>
<organism evidence="1">
    <name type="scientific">hydrothermal vent metagenome</name>
    <dbReference type="NCBI Taxonomy" id="652676"/>
    <lineage>
        <taxon>unclassified sequences</taxon>
        <taxon>metagenomes</taxon>
        <taxon>ecological metagenomes</taxon>
    </lineage>
</organism>
<sequence>MKPPEGKTVLVLIQDGPFNTLATSEAFRMGIGLTLAENQIHFLLVQDGAYHLNPLQGDKISRPSLYDFITVFEDIGITLSVDADDMRARKITRVPPMTHALPKTEVFQMIRDADVVIPFR</sequence>
<dbReference type="AlphaFoldDB" id="A0A3B1DPM9"/>
<dbReference type="EMBL" id="UOGF01000117">
    <property type="protein sequence ID" value="VAX33675.1"/>
    <property type="molecule type" value="Genomic_DNA"/>
</dbReference>
<dbReference type="SUPFAM" id="SSF75169">
    <property type="entry name" value="DsrEFH-like"/>
    <property type="match status" value="1"/>
</dbReference>
<protein>
    <submittedName>
        <fullName evidence="1">Uncharacterized protein</fullName>
    </submittedName>
</protein>
<evidence type="ECO:0000313" key="1">
    <source>
        <dbReference type="EMBL" id="VAX33675.1"/>
    </source>
</evidence>
<accession>A0A3B1DPM9</accession>
<dbReference type="Gene3D" id="3.40.1260.10">
    <property type="entry name" value="DsrEFH-like"/>
    <property type="match status" value="1"/>
</dbReference>
<reference evidence="1" key="1">
    <citation type="submission" date="2018-06" db="EMBL/GenBank/DDBJ databases">
        <authorList>
            <person name="Zhirakovskaya E."/>
        </authorList>
    </citation>
    <scope>NUCLEOTIDE SEQUENCE</scope>
</reference>
<dbReference type="InterPro" id="IPR027396">
    <property type="entry name" value="DsrEFH-like"/>
</dbReference>
<gene>
    <name evidence="1" type="ORF">MNBD_NITROSPIRAE01-2214</name>
</gene>